<proteinExistence type="inferred from homology"/>
<dbReference type="InterPro" id="IPR003265">
    <property type="entry name" value="HhH-GPD_domain"/>
</dbReference>
<keyword evidence="11" id="KW-0234">DNA repair</keyword>
<keyword evidence="10" id="KW-0411">Iron-sulfur</keyword>
<evidence type="ECO:0000256" key="2">
    <source>
        <dbReference type="ARBA" id="ARBA00001966"/>
    </source>
</evidence>
<dbReference type="PANTHER" id="PTHR42944:SF1">
    <property type="entry name" value="ADENINE DNA GLYCOSYLASE"/>
    <property type="match status" value="1"/>
</dbReference>
<dbReference type="SMART" id="SM00478">
    <property type="entry name" value="ENDO3c"/>
    <property type="match status" value="1"/>
</dbReference>
<keyword evidence="12 14" id="KW-0326">Glycosidase</keyword>
<protein>
    <recommendedName>
        <fullName evidence="5">Adenine DNA glycosylase</fullName>
        <ecNumber evidence="4">3.2.2.31</ecNumber>
    </recommendedName>
</protein>
<dbReference type="EC" id="3.2.2.31" evidence="4"/>
<comment type="cofactor">
    <cofactor evidence="2">
        <name>[4Fe-4S] cluster</name>
        <dbReference type="ChEBI" id="CHEBI:49883"/>
    </cofactor>
</comment>
<sequence length="314" mass="34277">MPDILPGGGSGRTMSIDPSDLLHWFDSCERDLPWRAPGVTPWQILVSEFMLQQTPVSRVLPIWPDWVARWPTPSATAAATPADVLRAWGKLGYPRRAKRLHECAGVLARDFGDVVPDDVDALEQLPGVGSYTARAIAAFAYRKRVPVVDTNVRRVVARAVHGHAEPAAPSTKRDHADVDALLALIPKADRAARFSAALMELGAVVCTARAPNCAVCPLRSCAWRDADYPVRSAPKRPAQRYAGTDRQVRGRLLDILRDNDFPVTKAQLDVAWPTDAVQRERALASLLSDGLVEQDAGGRFALPGQDRNDSTASR</sequence>
<evidence type="ECO:0000256" key="11">
    <source>
        <dbReference type="ARBA" id="ARBA00023204"/>
    </source>
</evidence>
<keyword evidence="15" id="KW-1185">Reference proteome</keyword>
<organism evidence="14 15">
    <name type="scientific">[Mycobacterium] vasticus</name>
    <dbReference type="NCBI Taxonomy" id="2875777"/>
    <lineage>
        <taxon>Bacteria</taxon>
        <taxon>Bacillati</taxon>
        <taxon>Actinomycetota</taxon>
        <taxon>Actinomycetes</taxon>
        <taxon>Mycobacteriales</taxon>
        <taxon>Mycobacteriaceae</taxon>
        <taxon>Mycolicibacter</taxon>
    </lineage>
</organism>
<comment type="catalytic activity">
    <reaction evidence="1">
        <text>Hydrolyzes free adenine bases from 7,8-dihydro-8-oxoguanine:adenine mismatched double-stranded DNA, leaving an apurinic site.</text>
        <dbReference type="EC" id="3.2.2.31"/>
    </reaction>
</comment>
<evidence type="ECO:0000256" key="9">
    <source>
        <dbReference type="ARBA" id="ARBA00023004"/>
    </source>
</evidence>
<dbReference type="InterPro" id="IPR044298">
    <property type="entry name" value="MIG/MutY"/>
</dbReference>
<evidence type="ECO:0000256" key="6">
    <source>
        <dbReference type="ARBA" id="ARBA00022723"/>
    </source>
</evidence>
<dbReference type="EMBL" id="JAYJJQ010000008">
    <property type="protein sequence ID" value="MEB3069601.1"/>
    <property type="molecule type" value="Genomic_DNA"/>
</dbReference>
<dbReference type="GO" id="GO:0016798">
    <property type="term" value="F:hydrolase activity, acting on glycosyl bonds"/>
    <property type="evidence" value="ECO:0007669"/>
    <property type="project" value="UniProtKB-KW"/>
</dbReference>
<evidence type="ECO:0000256" key="1">
    <source>
        <dbReference type="ARBA" id="ARBA00000843"/>
    </source>
</evidence>
<accession>A0ABU5YXK9</accession>
<dbReference type="InterPro" id="IPR011257">
    <property type="entry name" value="DNA_glycosylase"/>
</dbReference>
<evidence type="ECO:0000256" key="12">
    <source>
        <dbReference type="ARBA" id="ARBA00023295"/>
    </source>
</evidence>
<feature type="domain" description="HhH-GPD" evidence="13">
    <location>
        <begin position="50"/>
        <end position="204"/>
    </location>
</feature>
<comment type="caution">
    <text evidence="14">The sequence shown here is derived from an EMBL/GenBank/DDBJ whole genome shotgun (WGS) entry which is preliminary data.</text>
</comment>
<dbReference type="Gene3D" id="1.10.1670.10">
    <property type="entry name" value="Helix-hairpin-Helix base-excision DNA repair enzymes (C-terminal)"/>
    <property type="match status" value="1"/>
</dbReference>
<dbReference type="InterPro" id="IPR023170">
    <property type="entry name" value="HhH_base_excis_C"/>
</dbReference>
<evidence type="ECO:0000256" key="5">
    <source>
        <dbReference type="ARBA" id="ARBA00022023"/>
    </source>
</evidence>
<keyword evidence="7" id="KW-0227">DNA damage</keyword>
<dbReference type="PANTHER" id="PTHR42944">
    <property type="entry name" value="ADENINE DNA GLYCOSYLASE"/>
    <property type="match status" value="1"/>
</dbReference>
<keyword evidence="9" id="KW-0408">Iron</keyword>
<evidence type="ECO:0000256" key="10">
    <source>
        <dbReference type="ARBA" id="ARBA00023014"/>
    </source>
</evidence>
<evidence type="ECO:0000256" key="4">
    <source>
        <dbReference type="ARBA" id="ARBA00012045"/>
    </source>
</evidence>
<keyword evidence="8 14" id="KW-0378">Hydrolase</keyword>
<dbReference type="Pfam" id="PF00730">
    <property type="entry name" value="HhH-GPD"/>
    <property type="match status" value="1"/>
</dbReference>
<reference evidence="14 15" key="1">
    <citation type="submission" date="2023-12" db="EMBL/GenBank/DDBJ databases">
        <title>Description of new species of Mycobacterium terrae complex isolated from sewage at the Sao Paulo Zoological Park Foundation in Brazil.</title>
        <authorList>
            <person name="Romagnoli C.L."/>
            <person name="Conceicao E.C."/>
            <person name="Machado E."/>
            <person name="Barreto L.B.P.F."/>
            <person name="Sharma A."/>
            <person name="Silva N.M."/>
            <person name="Marques L.E."/>
            <person name="Juliana M.A."/>
            <person name="Lourenco M.C.S."/>
            <person name="Digiampietri L.A."/>
            <person name="Suffys P.N."/>
            <person name="Viana-Niero C."/>
        </authorList>
    </citation>
    <scope>NUCLEOTIDE SEQUENCE [LARGE SCALE GENOMIC DNA]</scope>
    <source>
        <strain evidence="14 15">MYC017</strain>
    </source>
</reference>
<evidence type="ECO:0000313" key="15">
    <source>
        <dbReference type="Proteomes" id="UP001299283"/>
    </source>
</evidence>
<dbReference type="Proteomes" id="UP001299283">
    <property type="component" value="Unassembled WGS sequence"/>
</dbReference>
<name>A0ABU5YXK9_9MYCO</name>
<dbReference type="RefSeq" id="WP_305070961.1">
    <property type="nucleotide sequence ID" value="NZ_JAYJJQ010000008.1"/>
</dbReference>
<dbReference type="Gene3D" id="1.10.340.30">
    <property type="entry name" value="Hypothetical protein, domain 2"/>
    <property type="match status" value="1"/>
</dbReference>
<evidence type="ECO:0000256" key="7">
    <source>
        <dbReference type="ARBA" id="ARBA00022763"/>
    </source>
</evidence>
<dbReference type="CDD" id="cd00056">
    <property type="entry name" value="ENDO3c"/>
    <property type="match status" value="1"/>
</dbReference>
<evidence type="ECO:0000313" key="14">
    <source>
        <dbReference type="EMBL" id="MEB3069601.1"/>
    </source>
</evidence>
<evidence type="ECO:0000259" key="13">
    <source>
        <dbReference type="SMART" id="SM00478"/>
    </source>
</evidence>
<dbReference type="InterPro" id="IPR000445">
    <property type="entry name" value="HhH_motif"/>
</dbReference>
<evidence type="ECO:0000256" key="3">
    <source>
        <dbReference type="ARBA" id="ARBA00008343"/>
    </source>
</evidence>
<evidence type="ECO:0000256" key="8">
    <source>
        <dbReference type="ARBA" id="ARBA00022801"/>
    </source>
</evidence>
<dbReference type="Pfam" id="PF00633">
    <property type="entry name" value="HHH"/>
    <property type="match status" value="1"/>
</dbReference>
<keyword evidence="6" id="KW-0479">Metal-binding</keyword>
<dbReference type="SUPFAM" id="SSF48150">
    <property type="entry name" value="DNA-glycosylase"/>
    <property type="match status" value="1"/>
</dbReference>
<gene>
    <name evidence="14" type="ORF">K5L39_10435</name>
</gene>
<comment type="similarity">
    <text evidence="3">Belongs to the Nth/MutY family.</text>
</comment>